<dbReference type="Gene3D" id="2.10.70.10">
    <property type="entry name" value="Complement Module, domain 1"/>
    <property type="match status" value="13"/>
</dbReference>
<evidence type="ECO:0000259" key="18">
    <source>
        <dbReference type="PROSITE" id="PS51828"/>
    </source>
</evidence>
<feature type="disulfide bond" evidence="12">
    <location>
        <begin position="2592"/>
        <end position="2601"/>
    </location>
</feature>
<evidence type="ECO:0000313" key="20">
    <source>
        <dbReference type="Proteomes" id="UP000887568"/>
    </source>
</evidence>
<dbReference type="Pfam" id="PF12661">
    <property type="entry name" value="hEGF"/>
    <property type="match status" value="5"/>
</dbReference>
<organism evidence="19 20">
    <name type="scientific">Patiria miniata</name>
    <name type="common">Bat star</name>
    <name type="synonym">Asterina miniata</name>
    <dbReference type="NCBI Taxonomy" id="46514"/>
    <lineage>
        <taxon>Eukaryota</taxon>
        <taxon>Metazoa</taxon>
        <taxon>Echinodermata</taxon>
        <taxon>Eleutherozoa</taxon>
        <taxon>Asterozoa</taxon>
        <taxon>Asteroidea</taxon>
        <taxon>Valvatacea</taxon>
        <taxon>Valvatida</taxon>
        <taxon>Asterinidae</taxon>
        <taxon>Patiria</taxon>
    </lineage>
</organism>
<feature type="domain" description="EGF-like" evidence="15">
    <location>
        <begin position="2718"/>
        <end position="2754"/>
    </location>
</feature>
<evidence type="ECO:0000256" key="4">
    <source>
        <dbReference type="ARBA" id="ARBA00022692"/>
    </source>
</evidence>
<feature type="disulfide bond" evidence="12">
    <location>
        <begin position="2171"/>
        <end position="2180"/>
    </location>
</feature>
<feature type="domain" description="EGF-like" evidence="15">
    <location>
        <begin position="2183"/>
        <end position="2219"/>
    </location>
</feature>
<feature type="disulfide bond" evidence="13">
    <location>
        <begin position="399"/>
        <end position="442"/>
    </location>
</feature>
<dbReference type="GO" id="GO:0048646">
    <property type="term" value="P:anatomical structure formation involved in morphogenesis"/>
    <property type="evidence" value="ECO:0007669"/>
    <property type="project" value="UniProtKB-ARBA"/>
</dbReference>
<feature type="domain" description="HYR" evidence="16">
    <location>
        <begin position="249"/>
        <end position="333"/>
    </location>
</feature>
<feature type="domain" description="EGF-like" evidence="15">
    <location>
        <begin position="2259"/>
        <end position="2295"/>
    </location>
</feature>
<dbReference type="Pfam" id="PF00084">
    <property type="entry name" value="Sushi"/>
    <property type="match status" value="10"/>
</dbReference>
<feature type="domain" description="Sushi" evidence="17">
    <location>
        <begin position="1400"/>
        <end position="1473"/>
    </location>
</feature>
<feature type="disulfide bond" evidence="12">
    <location>
        <begin position="2364"/>
        <end position="2373"/>
    </location>
</feature>
<feature type="domain" description="EGF-like" evidence="15">
    <location>
        <begin position="2107"/>
        <end position="2143"/>
    </location>
</feature>
<feature type="signal peptide" evidence="14">
    <location>
        <begin position="1"/>
        <end position="25"/>
    </location>
</feature>
<dbReference type="SMART" id="SM00032">
    <property type="entry name" value="CCP"/>
    <property type="match status" value="16"/>
</dbReference>
<dbReference type="Pfam" id="PF13385">
    <property type="entry name" value="Laminin_G_3"/>
    <property type="match status" value="1"/>
</dbReference>
<dbReference type="InterPro" id="IPR036383">
    <property type="entry name" value="TSP1_rpt_sf"/>
</dbReference>
<dbReference type="InterPro" id="IPR035976">
    <property type="entry name" value="Sushi/SCR/CCP_sf"/>
</dbReference>
<keyword evidence="10 12" id="KW-1015">Disulfide bond</keyword>
<dbReference type="CDD" id="cd00054">
    <property type="entry name" value="EGF_CA"/>
    <property type="match status" value="20"/>
</dbReference>
<feature type="domain" description="Sushi" evidence="17">
    <location>
        <begin position="463"/>
        <end position="527"/>
    </location>
</feature>
<feature type="domain" description="EGF-like" evidence="15">
    <location>
        <begin position="2756"/>
        <end position="2792"/>
    </location>
</feature>
<dbReference type="FunFam" id="2.10.25.10:FF:000173">
    <property type="entry name" value="Neurogenic locus notch protein 2"/>
    <property type="match status" value="1"/>
</dbReference>
<dbReference type="SUPFAM" id="SSF57184">
    <property type="entry name" value="Growth factor receptor domain"/>
    <property type="match status" value="3"/>
</dbReference>
<feature type="domain" description="EGF-like" evidence="15">
    <location>
        <begin position="3115"/>
        <end position="3151"/>
    </location>
</feature>
<dbReference type="InterPro" id="IPR009030">
    <property type="entry name" value="Growth_fac_rcpt_cys_sf"/>
</dbReference>
<dbReference type="OMA" id="MNECASE"/>
<feature type="disulfide bond" evidence="12">
    <location>
        <begin position="2209"/>
        <end position="2218"/>
    </location>
</feature>
<dbReference type="SMART" id="SM00560">
    <property type="entry name" value="LamGL"/>
    <property type="match status" value="1"/>
</dbReference>
<feature type="disulfide bond" evidence="12">
    <location>
        <begin position="2555"/>
        <end position="2564"/>
    </location>
</feature>
<keyword evidence="6" id="KW-0677">Repeat</keyword>
<feature type="disulfide bond" evidence="12">
    <location>
        <begin position="2323"/>
        <end position="2332"/>
    </location>
</feature>
<dbReference type="SUPFAM" id="SSF57196">
    <property type="entry name" value="EGF/Laminin"/>
    <property type="match status" value="16"/>
</dbReference>
<feature type="disulfide bond" evidence="12">
    <location>
        <begin position="2706"/>
        <end position="2715"/>
    </location>
</feature>
<dbReference type="PROSITE" id="PS50092">
    <property type="entry name" value="TSP1"/>
    <property type="match status" value="1"/>
</dbReference>
<feature type="domain" description="HYR" evidence="16">
    <location>
        <begin position="1558"/>
        <end position="1638"/>
    </location>
</feature>
<dbReference type="RefSeq" id="XP_038055064.1">
    <property type="nucleotide sequence ID" value="XM_038199136.1"/>
</dbReference>
<feature type="disulfide bond" evidence="12">
    <location>
        <begin position="3141"/>
        <end position="3150"/>
    </location>
</feature>
<evidence type="ECO:0000256" key="12">
    <source>
        <dbReference type="PROSITE-ProRule" id="PRU00076"/>
    </source>
</evidence>
<dbReference type="Gene3D" id="2.10.25.10">
    <property type="entry name" value="Laminin"/>
    <property type="match status" value="23"/>
</dbReference>
<dbReference type="PROSITE" id="PS50026">
    <property type="entry name" value="EGF_3"/>
    <property type="match status" value="23"/>
</dbReference>
<evidence type="ECO:0000256" key="10">
    <source>
        <dbReference type="ARBA" id="ARBA00023157"/>
    </source>
</evidence>
<feature type="domain" description="EGF-like" evidence="15">
    <location>
        <begin position="2680"/>
        <end position="2716"/>
    </location>
</feature>
<dbReference type="InterPro" id="IPR000884">
    <property type="entry name" value="TSP1_rpt"/>
</dbReference>
<keyword evidence="3 12" id="KW-0245">EGF-like domain</keyword>
<feature type="domain" description="EGF-like" evidence="15">
    <location>
        <begin position="2452"/>
        <end position="2489"/>
    </location>
</feature>
<feature type="disulfide bond" evidence="12">
    <location>
        <begin position="2782"/>
        <end position="2791"/>
    </location>
</feature>
<feature type="disulfide bond" evidence="13">
    <location>
        <begin position="637"/>
        <end position="664"/>
    </location>
</feature>
<dbReference type="PRINTS" id="PR00010">
    <property type="entry name" value="EGFBLOOD"/>
</dbReference>
<feature type="disulfide bond" evidence="12">
    <location>
        <begin position="2285"/>
        <end position="2294"/>
    </location>
</feature>
<dbReference type="GO" id="GO:0005509">
    <property type="term" value="F:calcium ion binding"/>
    <property type="evidence" value="ECO:0007669"/>
    <property type="project" value="InterPro"/>
</dbReference>
<feature type="domain" description="HYR" evidence="16">
    <location>
        <begin position="1472"/>
        <end position="1557"/>
    </location>
</feature>
<comment type="subcellular location">
    <subcellularLocation>
        <location evidence="1">Cell membrane</location>
        <topology evidence="1">Single-pass type I membrane protein</topology>
    </subcellularLocation>
</comment>
<dbReference type="GO" id="GO:0035282">
    <property type="term" value="P:segmentation"/>
    <property type="evidence" value="ECO:0007669"/>
    <property type="project" value="UniProtKB-ARBA"/>
</dbReference>
<dbReference type="PROSITE" id="PS51828">
    <property type="entry name" value="PTX_2"/>
    <property type="match status" value="1"/>
</dbReference>
<dbReference type="GO" id="GO:0048863">
    <property type="term" value="P:stem cell differentiation"/>
    <property type="evidence" value="ECO:0007669"/>
    <property type="project" value="UniProtKB-ARBA"/>
</dbReference>
<dbReference type="PROSITE" id="PS50923">
    <property type="entry name" value="SUSHI"/>
    <property type="match status" value="13"/>
</dbReference>
<keyword evidence="11" id="KW-0325">Glycoprotein</keyword>
<dbReference type="InterPro" id="IPR001881">
    <property type="entry name" value="EGF-like_Ca-bd_dom"/>
</dbReference>
<keyword evidence="5 14" id="KW-0732">Signal</keyword>
<comment type="caution">
    <text evidence="12">Lacks conserved residue(s) required for the propagation of feature annotation.</text>
</comment>
<feature type="domain" description="EGF-like" evidence="15">
    <location>
        <begin position="2833"/>
        <end position="2869"/>
    </location>
</feature>
<keyword evidence="2" id="KW-1003">Cell membrane</keyword>
<dbReference type="SMART" id="SM00159">
    <property type="entry name" value="PTX"/>
    <property type="match status" value="1"/>
</dbReference>
<dbReference type="GO" id="GO:0005112">
    <property type="term" value="F:Notch binding"/>
    <property type="evidence" value="ECO:0007669"/>
    <property type="project" value="TreeGrafter"/>
</dbReference>
<dbReference type="FunFam" id="2.10.25.10:FF:000391">
    <property type="entry name" value="Weary, isoform C"/>
    <property type="match status" value="1"/>
</dbReference>
<feature type="domain" description="EGF-like" evidence="15">
    <location>
        <begin position="2414"/>
        <end position="2450"/>
    </location>
</feature>
<keyword evidence="9" id="KW-0472">Membrane</keyword>
<dbReference type="FunFam" id="2.10.25.10:FF:000255">
    <property type="entry name" value="Sushi, nidogen and EGF-like domains 1"/>
    <property type="match status" value="1"/>
</dbReference>
<feature type="domain" description="Sushi" evidence="17">
    <location>
        <begin position="397"/>
        <end position="462"/>
    </location>
</feature>
<dbReference type="Gene3D" id="2.20.100.10">
    <property type="entry name" value="Thrombospondin type-1 (TSP1) repeat"/>
    <property type="match status" value="1"/>
</dbReference>
<evidence type="ECO:0000259" key="16">
    <source>
        <dbReference type="PROSITE" id="PS50825"/>
    </source>
</evidence>
<keyword evidence="13" id="KW-0768">Sushi</keyword>
<feature type="disulfide bond" evidence="12">
    <location>
        <begin position="2821"/>
        <end position="2830"/>
    </location>
</feature>
<dbReference type="SMART" id="SM00181">
    <property type="entry name" value="EGF"/>
    <property type="match status" value="23"/>
</dbReference>
<keyword evidence="4" id="KW-0812">Transmembrane</keyword>
<evidence type="ECO:0008006" key="21">
    <source>
        <dbReference type="Google" id="ProtNLM"/>
    </source>
</evidence>
<feature type="chain" id="PRO_5037181942" description="Sushi, von Willebrand factor type A, EGF and pentraxin domain-containing protein 1-like" evidence="14">
    <location>
        <begin position="26"/>
        <end position="3551"/>
    </location>
</feature>
<evidence type="ECO:0000256" key="13">
    <source>
        <dbReference type="PROSITE-ProRule" id="PRU00302"/>
    </source>
</evidence>
<feature type="domain" description="EGF-like" evidence="15">
    <location>
        <begin position="2376"/>
        <end position="2412"/>
    </location>
</feature>
<dbReference type="Pfam" id="PF07699">
    <property type="entry name" value="Ephrin_rec_like"/>
    <property type="match status" value="4"/>
</dbReference>
<evidence type="ECO:0000259" key="17">
    <source>
        <dbReference type="PROSITE" id="PS50923"/>
    </source>
</evidence>
<feature type="domain" description="Pentraxin (PTX)" evidence="18">
    <location>
        <begin position="2912"/>
        <end position="3113"/>
    </location>
</feature>
<feature type="disulfide bond" evidence="12">
    <location>
        <begin position="2859"/>
        <end position="2868"/>
    </location>
</feature>
<feature type="domain" description="EGF-like" evidence="15">
    <location>
        <begin position="2567"/>
        <end position="2602"/>
    </location>
</feature>
<dbReference type="PROSITE" id="PS50825">
    <property type="entry name" value="HYR"/>
    <property type="match status" value="6"/>
</dbReference>
<evidence type="ECO:0000313" key="19">
    <source>
        <dbReference type="EnsemblMetazoa" id="XP_038055064.1"/>
    </source>
</evidence>
<feature type="disulfide bond" evidence="13">
    <location>
        <begin position="1156"/>
        <end position="1183"/>
    </location>
</feature>
<feature type="disulfide bond" evidence="12">
    <location>
        <begin position="2630"/>
        <end position="2639"/>
    </location>
</feature>
<feature type="domain" description="Sushi" evidence="17">
    <location>
        <begin position="528"/>
        <end position="594"/>
    </location>
</feature>
<feature type="disulfide bond" evidence="12">
    <location>
        <begin position="2479"/>
        <end position="2488"/>
    </location>
</feature>
<dbReference type="Gene3D" id="2.10.50.10">
    <property type="entry name" value="Tumor Necrosis Factor Receptor, subunit A, domain 2"/>
    <property type="match status" value="3"/>
</dbReference>
<sequence length="3551" mass="382578">MELKTSLVVPFVLCLLLVCLRASDGGKESRRCFKPLICCSGIYCANTPQVVICICIACICSSTYKHHLLILVVAYVGRVVCNRLWDERVRRTTGRSSGSYFSESGSPYTIRYSARDSKGNQNDYLCSFTITVKVRRCGTHPQLIWGEVSCTDHNLYGSKCTITCTSGYTLSGTSRRTCESNGRWSGTTPRCGPIQCPSLPGTTCSDSNNYRSACTHSCSQPGFRIGQGQSGTRFCTASRTWTGSTPTCVDVQDPTITCPGIIRAFAAASQTSANVTWDLPEVSDNAKLDIVPELTTGLPPGSLFGRGSHAISYRAQDDARNTAACSFSIIVQVIQCADLSYLTGQRRTCSSQFNYGSVCQFECRSGFVLTGGQASIECQRQGDAGVWSAQQPTCQAITCPALSAPVNGGYFGNTNCSTAYGSWCRFSCNDGYQLTGSGVRRCLSQAGATEGFWDGYDALCKEQTCPRAYIPANAYISNSQDCPATDQIPAGTTCRYACQPGHVLTGSTEVTCGNDGNWNSTFPYCQVITCDSSELPSPQNGFKNGCPHAEEIYSTTCTLGCNLGYMPTQPTYVMCTDDGNGTATWDANTIMCEAVQCDPLEMPGTPGYLPLSCTLNGVAVTDTDQRQSYGTICVASCDLGFTSSGSASRTCQLTSQWDGVPLQCTDITPPTLMCPPDITLFAGQRANFAVVGYEWEPIVVVDASGGIATLDSINGQPAPVNRSSIFQEGTHRLVYTAVDGSGNKGDCSVAVNIIVTRCPPLYGPQNSETSLVSGQGECDNAAVFGSVCNISCEEGYTLSDSSQQVTAECVKNIASSTVGYWQSPSVQCVPNICQVPAVPNGYISGCNDQVVDYQSSCAFVCNPGYRSNHTSLSRTMRTCLADGTWTGVQPVCEAVVCNGLLNLTHGTVQPSDCSTQAELPYNTLCTFTCDDGFSLSGPYSKVCTDRGVWSDARPVSCSDHQPPVFTDNCPVYVNQIAPANMRQAIVNFLTPQATDNSDDFSVSSQDRSLGSGSSFTEGTTRLIYTATDAAMNSRRCDVYVTVQVLRCRPLQAPASGSLVQCPSNIYGASCSFACNAGYDLDGPSNRTCQRVIDSDQMNGVNQLSGKDLQVKWSGKSPRCSPVTCPALADRLPAIRSGCFQYPPATEVLGTTCSWYCPYGYGGVGSQQSMCLANSTWDVVDFSCEERSCPALVPSAGMEISPAICLTSPTFNDNCFLRCSQSGYRVDPPAYDFIRCLGNGDWSGDSTAFTCIDYEVPHFTSCPLDILTYAPRGASDATVTWNVTATDNSGETPSIACNVQQPATLPVGEHSLRCTATDGAGNQANCDFEVQVKVHRCQQLNPPFYGDFVAACDNSHGSTCQVRCQNGYTLQGSDTASCSRNASTGLMYWAWNGQRPSCRIASCPPLSDQLIPLGGGVYPSFCRGPIHPYYGSVCQFYCRNGFDLVGPADHQRLTCLSNGTWDQNPSTLNVQCRDKVPPTLRVCPGSLSGSMSGQTLGVVLSFNIPMAADNSGTQLTVIKTPPDITSPYNFTRDTDVSYIFTDAGGNSVACNFTVNIQDNLSPVLQSCPEDQDLTTDQVKTLITWPEPVFSELTGDAMDISCNQQNGSSMQWGTHIIQCSATNLDNGKTTMCQFTVTITPHACMDLPAPRNGAKACDSWAYGRFCSMLCNANYDVGPRDGSRTFLTCGLNGMWSPPPGVFPNCARRVRPGQLKVLTDLHYFSGDCSSPDAQAKIKQQFIAILSSESGFGAICTQNVAECDESNVEVSCAPARGAPSRGRIYRRDIGIWHESSLDFGFEFDQLNASSPELGWDELTEHAQKWLADMRAKGKLPSNRWVDRRRKPKPIPFKRSRRSTMSHTFTVSFGMNYQLPEDPTMSDYEFEDESWIGYDALYDIVDNVQVMADSGDLGLSVPGMEISSQPQLDYTEPGPACPHGYLPTPSMTCVSCAVGEFFDNATLDCVDCPIGQYQDEDEEPHYTCKMCPTGTSTILAGSTNLTDCLRFCPSGQYSKTRLEPCFQCEKGSYQSEAGSVSCQQCPVGQSTARIGSTSLLDCADMCPAGSFSTFGIQPCVLCPLHSYQPQRGQSSCHSCPTRHITQVKGATDLSMCSLKTFCTAASCTNGGTCVEQLESFRCECPAGLTGSHCETDVIDCQQDSCFNGATCVDELNGFSCTCAAGYQGDDCSLLIDFCMNDPCENDGTCSSQTSGFTCACDVGFTGVRCEKDIDECLMHPCQHGGSCVNVDGDYLCLCVAGFIGDNCETNVDECKSNPCQRNGTCVDADNGYHCQCITGYSGNHCEIDIDMCANNPCSNGATCQDLDDRYQCACPHGYGGSHCELVLTPCDYHPCENDGTCTETLTEETGYKCECLPGFTGPECKINVNECASGPCSNGGTCIDGVNRYDCVCTDGFEGPLCEGRPDLCNPNPCQHNASCEDEGEDYYCTCPAGLSGRDCEIQVDACHDGETCFNGGVCASPSMDQLCLCPPGFVGEHCEININDCANSPCANEAPCVDGIQSFTCLCLEGFTGTLCEIDIDECASNPCHNGGACVDQISGYRCDCTDGFNGIDCENNKDDCVAGACGNGRCVDGINSFKCVCNIGFNGRRCNKEINECQSHPCANGGACWDLVNGYICDCVDGWIGEQCEINEDDCANTPCLNSGHCIDGLQSYTCQCLPGFTGQNCETNINECLSNPCHNQATCIDGINMFTCDCKKGKKGTLCQIDLGNCQPNPCKHGGSCTPTTTGFVCQCQAGFEGAECQTNIDDCANHQCLNGASCIDQANRYSCRCTPGYTGQFCQTVLDICSAEPCLNNAVCLPSVDSTSHCICQAGFTGMRCEVAIDNCTPNPCLHDGTCINGFNSYSCDCPPGYSGTECDQDIDECIGNRCQNGAECINGINQYDCKCRPGFQGEYCSQHESSDFDVSLRGGHHSQYITIHRAITKPLRAFTIMMWIRSGTSDGDILTYTTQSTGQTLQNAQIALSNPGSLDVYIQGYEFSSHTSFDDNRWHHLAITWDEHGGILKMYRDGYLVLIHSGMRSDTSINSGGELTLGELRSDGTQQESFTGSLSNVNMWDTALIPPVILKHAQTCGYVVPGNLIPAAYFINWGFLGEIQIQTPSLCDMVDECASNPCAAGSTCIDDVHRYICRCPPGFTGQRCQTNIDDCGTGPSPCDNGGTCVDGVGSFSCECPHGFTGQVCELEKVDGGWSEWSEWEECSQSCEGGTQSHRRSCTNPRPAYGGSTCAGPITETKQCNTAPCPCCRSVTRPFRGNLNCQVAGEEQNCTISCWQGYAFSRAILPSYQCGPSTDYKWSHETEDNPGLALPTCTKYKPPSKVAMEMQMAYSDDLTCDGVNVTSDNLVHQKVNDALTSNLQMVSCVQKKSCAVKQAQVIGCSPQMPGADARRRRRRSVTAVNFAIRLERDLDIPDQQNMTNEQVFNQNSTIEATFMLRNSAGHLINQSRTGQFAINIDSRVYDVNSKKTKSYGMPVCPPGTVRMEAEDVRCVPCESGWYNYLEDCYPCPRGMYQSLDGSTFCHACPRGRTTTGPSATEEGDCQVITL</sequence>
<feature type="domain" description="Sushi" evidence="17">
    <location>
        <begin position="135"/>
        <end position="193"/>
    </location>
</feature>
<feature type="domain" description="Sushi" evidence="17">
    <location>
        <begin position="1639"/>
        <end position="1703"/>
    </location>
</feature>
<evidence type="ECO:0000256" key="5">
    <source>
        <dbReference type="ARBA" id="ARBA00022729"/>
    </source>
</evidence>
<dbReference type="InterPro" id="IPR003410">
    <property type="entry name" value="HYR_dom"/>
</dbReference>
<evidence type="ECO:0000256" key="2">
    <source>
        <dbReference type="ARBA" id="ARBA00022475"/>
    </source>
</evidence>
<dbReference type="PANTHER" id="PTHR12916:SF4">
    <property type="entry name" value="UNINFLATABLE, ISOFORM C"/>
    <property type="match status" value="1"/>
</dbReference>
<dbReference type="GeneID" id="119727282"/>
<dbReference type="Proteomes" id="UP000887568">
    <property type="component" value="Unplaced"/>
</dbReference>
<dbReference type="PROSITE" id="PS01186">
    <property type="entry name" value="EGF_2"/>
    <property type="match status" value="20"/>
</dbReference>
<feature type="disulfide bond" evidence="12">
    <location>
        <begin position="2744"/>
        <end position="2753"/>
    </location>
</feature>
<dbReference type="InterPro" id="IPR000436">
    <property type="entry name" value="Sushi_SCR_CCP_dom"/>
</dbReference>
<feature type="disulfide bond" evidence="13">
    <location>
        <begin position="498"/>
        <end position="525"/>
    </location>
</feature>
<dbReference type="FunFam" id="2.10.25.10:FF:000143">
    <property type="entry name" value="Protein crumbs 1"/>
    <property type="match status" value="2"/>
</dbReference>
<evidence type="ECO:0000256" key="11">
    <source>
        <dbReference type="ARBA" id="ARBA00023180"/>
    </source>
</evidence>
<feature type="disulfide bond" evidence="12">
    <location>
        <begin position="2571"/>
        <end position="2581"/>
    </location>
</feature>
<dbReference type="Pfam" id="PF02494">
    <property type="entry name" value="HYR"/>
    <property type="match status" value="6"/>
</dbReference>
<dbReference type="SMART" id="SM00209">
    <property type="entry name" value="TSP1"/>
    <property type="match status" value="1"/>
</dbReference>
<dbReference type="GO" id="GO:0019904">
    <property type="term" value="F:protein domain specific binding"/>
    <property type="evidence" value="ECO:0007669"/>
    <property type="project" value="UniProtKB-ARBA"/>
</dbReference>
<dbReference type="FunFam" id="2.10.25.10:FF:000066">
    <property type="entry name" value="FAT atypical cadherin 4"/>
    <property type="match status" value="2"/>
</dbReference>
<feature type="domain" description="Sushi" evidence="17">
    <location>
        <begin position="831"/>
        <end position="894"/>
    </location>
</feature>
<keyword evidence="20" id="KW-1185">Reference proteome</keyword>
<feature type="domain" description="Sushi" evidence="17">
    <location>
        <begin position="1334"/>
        <end position="1399"/>
    </location>
</feature>
<dbReference type="GO" id="GO:0005886">
    <property type="term" value="C:plasma membrane"/>
    <property type="evidence" value="ECO:0007669"/>
    <property type="project" value="UniProtKB-SubCell"/>
</dbReference>
<dbReference type="GO" id="GO:0007219">
    <property type="term" value="P:Notch signaling pathway"/>
    <property type="evidence" value="ECO:0007669"/>
    <property type="project" value="TreeGrafter"/>
</dbReference>
<feature type="disulfide bond" evidence="12">
    <location>
        <begin position="2247"/>
        <end position="2256"/>
    </location>
</feature>
<dbReference type="SUPFAM" id="SSF49899">
    <property type="entry name" value="Concanavalin A-like lectins/glucanases"/>
    <property type="match status" value="1"/>
</dbReference>
<dbReference type="FunFam" id="2.10.25.10:FF:000142">
    <property type="entry name" value="Crumbs cell polarity complex component 2"/>
    <property type="match status" value="1"/>
</dbReference>
<evidence type="ECO:0000256" key="6">
    <source>
        <dbReference type="ARBA" id="ARBA00022737"/>
    </source>
</evidence>
<feature type="domain" description="EGF-like" evidence="15">
    <location>
        <begin position="2297"/>
        <end position="2333"/>
    </location>
</feature>
<dbReference type="InterPro" id="IPR006558">
    <property type="entry name" value="LamG-like"/>
</dbReference>
<feature type="disulfide bond" evidence="12">
    <location>
        <begin position="2668"/>
        <end position="2677"/>
    </location>
</feature>
<dbReference type="FunFam" id="2.10.25.10:FF:000012">
    <property type="entry name" value="Delta-like protein"/>
    <property type="match status" value="1"/>
</dbReference>
<dbReference type="EnsemblMetazoa" id="XM_038199136.1">
    <property type="protein sequence ID" value="XP_038055064.1"/>
    <property type="gene ID" value="LOC119727282"/>
</dbReference>
<feature type="disulfide bond" evidence="12">
    <location>
        <begin position="2440"/>
        <end position="2449"/>
    </location>
</feature>
<dbReference type="InterPro" id="IPR011641">
    <property type="entry name" value="Tyr-kin_ephrin_A/B_rcpt-like"/>
</dbReference>
<dbReference type="GO" id="GO:0048666">
    <property type="term" value="P:neuron development"/>
    <property type="evidence" value="ECO:0007669"/>
    <property type="project" value="UniProtKB-ARBA"/>
</dbReference>
<dbReference type="FunFam" id="2.10.50.10:FF:000032">
    <property type="entry name" value="Uncharacterized protein, isoform A"/>
    <property type="match status" value="1"/>
</dbReference>
<dbReference type="PROSITE" id="PS01187">
    <property type="entry name" value="EGF_CA"/>
    <property type="match status" value="7"/>
</dbReference>
<dbReference type="CDD" id="cd00033">
    <property type="entry name" value="CCP"/>
    <property type="match status" value="10"/>
</dbReference>
<evidence type="ECO:0000256" key="14">
    <source>
        <dbReference type="SAM" id="SignalP"/>
    </source>
</evidence>
<feature type="domain" description="HYR" evidence="16">
    <location>
        <begin position="665"/>
        <end position="755"/>
    </location>
</feature>
<dbReference type="FunFam" id="2.10.25.10:FF:000050">
    <property type="entry name" value="neurogenic locus notch homolog protein 3"/>
    <property type="match status" value="1"/>
</dbReference>
<feature type="domain" description="HYR" evidence="16">
    <location>
        <begin position="958"/>
        <end position="1044"/>
    </location>
</feature>
<dbReference type="GO" id="GO:0000902">
    <property type="term" value="P:cell morphogenesis"/>
    <property type="evidence" value="ECO:0007669"/>
    <property type="project" value="UniProtKB-ARBA"/>
</dbReference>
<feature type="disulfide bond" evidence="12">
    <location>
        <begin position="2897"/>
        <end position="2906"/>
    </location>
</feature>
<feature type="disulfide bond" evidence="12">
    <location>
        <begin position="2517"/>
        <end position="2526"/>
    </location>
</feature>
<feature type="domain" description="EGF-like" evidence="15">
    <location>
        <begin position="2642"/>
        <end position="2678"/>
    </location>
</feature>
<dbReference type="InterPro" id="IPR013032">
    <property type="entry name" value="EGF-like_CS"/>
</dbReference>
<dbReference type="InterPro" id="IPR000152">
    <property type="entry name" value="EGF-type_Asp/Asn_hydroxyl_site"/>
</dbReference>
<name>A0A913ZUC7_PATMI</name>
<dbReference type="PANTHER" id="PTHR12916">
    <property type="entry name" value="CYTOCHROME C OXIDASE POLYPEPTIDE VIC-2"/>
    <property type="match status" value="1"/>
</dbReference>
<evidence type="ECO:0000256" key="8">
    <source>
        <dbReference type="ARBA" id="ARBA00022989"/>
    </source>
</evidence>
<feature type="domain" description="EGF-like" evidence="15">
    <location>
        <begin position="2221"/>
        <end position="2257"/>
    </location>
</feature>
<dbReference type="GO" id="GO:0042063">
    <property type="term" value="P:gliogenesis"/>
    <property type="evidence" value="ECO:0007669"/>
    <property type="project" value="UniProtKB-ARBA"/>
</dbReference>
<feature type="domain" description="EGF-like" evidence="15">
    <location>
        <begin position="2145"/>
        <end position="2181"/>
    </location>
</feature>
<dbReference type="InterPro" id="IPR001759">
    <property type="entry name" value="PTX_dom"/>
</dbReference>
<dbReference type="InterPro" id="IPR013320">
    <property type="entry name" value="ConA-like_dom_sf"/>
</dbReference>
<dbReference type="PROSITE" id="PS00022">
    <property type="entry name" value="EGF_1"/>
    <property type="match status" value="23"/>
</dbReference>
<feature type="disulfide bond" evidence="12">
    <location>
        <begin position="2402"/>
        <end position="2411"/>
    </location>
</feature>
<dbReference type="OrthoDB" id="10066368at2759"/>
<feature type="domain" description="Sushi" evidence="17">
    <location>
        <begin position="194"/>
        <end position="250"/>
    </location>
</feature>
<proteinExistence type="predicted"/>
<reference evidence="19" key="1">
    <citation type="submission" date="2022-11" db="UniProtKB">
        <authorList>
            <consortium name="EnsemblMetazoa"/>
        </authorList>
    </citation>
    <scope>IDENTIFICATION</scope>
</reference>
<feature type="domain" description="Sushi" evidence="17">
    <location>
        <begin position="334"/>
        <end position="396"/>
    </location>
</feature>
<dbReference type="FunFam" id="2.10.25.10:FF:000472">
    <property type="entry name" value="Uncharacterized protein, isoform A"/>
    <property type="match status" value="5"/>
</dbReference>
<feature type="domain" description="EGF-like" evidence="15">
    <location>
        <begin position="2794"/>
        <end position="2831"/>
    </location>
</feature>
<feature type="domain" description="Sushi" evidence="17">
    <location>
        <begin position="1122"/>
        <end position="1185"/>
    </location>
</feature>
<dbReference type="GO" id="GO:0030097">
    <property type="term" value="P:hemopoiesis"/>
    <property type="evidence" value="ECO:0007669"/>
    <property type="project" value="UniProtKB-ARBA"/>
</dbReference>
<evidence type="ECO:0000256" key="1">
    <source>
        <dbReference type="ARBA" id="ARBA00004251"/>
    </source>
</evidence>
<dbReference type="Gene3D" id="2.60.120.200">
    <property type="match status" value="1"/>
</dbReference>
<dbReference type="Pfam" id="PF00008">
    <property type="entry name" value="EGF"/>
    <property type="match status" value="17"/>
</dbReference>
<dbReference type="FunFam" id="2.10.25.10:FF:000122">
    <property type="entry name" value="Protein crumbs homolog 2"/>
    <property type="match status" value="1"/>
</dbReference>
<feature type="domain" description="EGF-like" evidence="15">
    <location>
        <begin position="2491"/>
        <end position="2527"/>
    </location>
</feature>
<dbReference type="PROSITE" id="PS00010">
    <property type="entry name" value="ASX_HYDROXYL"/>
    <property type="match status" value="17"/>
</dbReference>
<dbReference type="FunFam" id="2.10.25.10:FF:000123">
    <property type="entry name" value="Crumbs homolog 1 (Drosophila)"/>
    <property type="match status" value="1"/>
</dbReference>
<dbReference type="FunFam" id="2.10.25.10:FF:000230">
    <property type="entry name" value="Delta-like protein"/>
    <property type="match status" value="1"/>
</dbReference>
<protein>
    <recommendedName>
        <fullName evidence="21">Sushi, von Willebrand factor type A, EGF and pentraxin domain-containing protein 1-like</fullName>
    </recommendedName>
</protein>
<keyword evidence="7" id="KW-0106">Calcium</keyword>
<feature type="domain" description="Sushi" evidence="17">
    <location>
        <begin position="595"/>
        <end position="666"/>
    </location>
</feature>
<dbReference type="SMART" id="SM01411">
    <property type="entry name" value="Ephrin_rec_like"/>
    <property type="match status" value="4"/>
</dbReference>
<feature type="disulfide bond" evidence="12">
    <location>
        <begin position="2133"/>
        <end position="2142"/>
    </location>
</feature>
<dbReference type="InterPro" id="IPR000742">
    <property type="entry name" value="EGF"/>
</dbReference>
<evidence type="ECO:0000256" key="3">
    <source>
        <dbReference type="ARBA" id="ARBA00022536"/>
    </source>
</evidence>
<feature type="domain" description="EGF-like" evidence="15">
    <location>
        <begin position="2604"/>
        <end position="2640"/>
    </location>
</feature>
<dbReference type="SMART" id="SM00179">
    <property type="entry name" value="EGF_CA"/>
    <property type="match status" value="23"/>
</dbReference>
<accession>A0A913ZUC7</accession>
<feature type="domain" description="HYR" evidence="16">
    <location>
        <begin position="1251"/>
        <end position="1333"/>
    </location>
</feature>
<keyword evidence="8" id="KW-1133">Transmembrane helix</keyword>
<feature type="domain" description="EGF-like" evidence="15">
    <location>
        <begin position="2871"/>
        <end position="2907"/>
    </location>
</feature>
<feature type="domain" description="EGF-like" evidence="15">
    <location>
        <begin position="3153"/>
        <end position="3191"/>
    </location>
</feature>
<dbReference type="SUPFAM" id="SSF82895">
    <property type="entry name" value="TSP-1 type 1 repeat"/>
    <property type="match status" value="1"/>
</dbReference>
<dbReference type="SUPFAM" id="SSF57535">
    <property type="entry name" value="Complement control module/SCR domain"/>
    <property type="match status" value="14"/>
</dbReference>
<feature type="disulfide bond" evidence="12">
    <location>
        <begin position="3181"/>
        <end position="3190"/>
    </location>
</feature>
<evidence type="ECO:0000256" key="9">
    <source>
        <dbReference type="ARBA" id="ARBA00023136"/>
    </source>
</evidence>
<feature type="domain" description="EGF-like" evidence="15">
    <location>
        <begin position="2335"/>
        <end position="2374"/>
    </location>
</feature>
<feature type="domain" description="Sushi" evidence="17">
    <location>
        <begin position="895"/>
        <end position="959"/>
    </location>
</feature>
<dbReference type="InterPro" id="IPR018097">
    <property type="entry name" value="EGF_Ca-bd_CS"/>
</dbReference>
<dbReference type="GO" id="GO:0009952">
    <property type="term" value="P:anterior/posterior pattern specification"/>
    <property type="evidence" value="ECO:0007669"/>
    <property type="project" value="UniProtKB-ARBA"/>
</dbReference>
<evidence type="ECO:0000256" key="7">
    <source>
        <dbReference type="ARBA" id="ARBA00022837"/>
    </source>
</evidence>
<feature type="domain" description="EGF-like" evidence="15">
    <location>
        <begin position="2529"/>
        <end position="2565"/>
    </location>
</feature>
<evidence type="ECO:0000259" key="15">
    <source>
        <dbReference type="PROSITE" id="PS50026"/>
    </source>
</evidence>
<feature type="disulfide bond" evidence="13">
    <location>
        <begin position="164"/>
        <end position="191"/>
    </location>
</feature>